<evidence type="ECO:0000313" key="3">
    <source>
        <dbReference type="Proteomes" id="UP001218218"/>
    </source>
</evidence>
<accession>A0AAD6Z0N6</accession>
<sequence length="485" mass="52250">MTTHHIVAMLPPAWGHTISYIYVAVQMLTKDSTLVVTILQHNIIVSQMEAELATCSYDKTRLRIIGVGDKDIPRVGPNGPEESFHQLADGWMDTIPRLCQGTDGWPKPQTIHLDFGCGGLIIEETKKILGPKCKVLVWFSSALASTPACLNEYDFTAIAREIFSDENKRNGRSMDDILLQVIVAWNGSDKLSGAIVKFPGAPDMYDHERGAYAAGPPEGFKLILPTAQTLAKAADGYIVPTSACFEPVGVPRALCGQDSAPVALTNEMLKLFLGNSVETYGANSVLYISFGSLFFPIATPQLIEALVNTLLNLVKPFPFVLALGGKLAALPKELIERVNSTGKGLVCDFWVEQRAILQHPAIGWFLTHGGFNSISESLAEGVPLIVWPVGGEQPVNAAFLSSDPNPVAFELLQIRTGPQLGPSLRGGPRITGTVVDATEEFKATFDAARGARGATLRSNGIRLAEALKESAAGEASEEIIRLAKF</sequence>
<reference evidence="2" key="1">
    <citation type="submission" date="2023-03" db="EMBL/GenBank/DDBJ databases">
        <title>Massive genome expansion in bonnet fungi (Mycena s.s.) driven by repeated elements and novel gene families across ecological guilds.</title>
        <authorList>
            <consortium name="Lawrence Berkeley National Laboratory"/>
            <person name="Harder C.B."/>
            <person name="Miyauchi S."/>
            <person name="Viragh M."/>
            <person name="Kuo A."/>
            <person name="Thoen E."/>
            <person name="Andreopoulos B."/>
            <person name="Lu D."/>
            <person name="Skrede I."/>
            <person name="Drula E."/>
            <person name="Henrissat B."/>
            <person name="Morin E."/>
            <person name="Kohler A."/>
            <person name="Barry K."/>
            <person name="LaButti K."/>
            <person name="Morin E."/>
            <person name="Salamov A."/>
            <person name="Lipzen A."/>
            <person name="Mereny Z."/>
            <person name="Hegedus B."/>
            <person name="Baldrian P."/>
            <person name="Stursova M."/>
            <person name="Weitz H."/>
            <person name="Taylor A."/>
            <person name="Grigoriev I.V."/>
            <person name="Nagy L.G."/>
            <person name="Martin F."/>
            <person name="Kauserud H."/>
        </authorList>
    </citation>
    <scope>NUCLEOTIDE SEQUENCE</scope>
    <source>
        <strain evidence="2">CBHHK002</strain>
    </source>
</reference>
<proteinExistence type="predicted"/>
<keyword evidence="3" id="KW-1185">Reference proteome</keyword>
<evidence type="ECO:0000313" key="2">
    <source>
        <dbReference type="EMBL" id="KAJ7302829.1"/>
    </source>
</evidence>
<dbReference type="PANTHER" id="PTHR48049">
    <property type="entry name" value="GLYCOSYLTRANSFERASE"/>
    <property type="match status" value="1"/>
</dbReference>
<keyword evidence="1" id="KW-0808">Transferase</keyword>
<dbReference type="GO" id="GO:0035251">
    <property type="term" value="F:UDP-glucosyltransferase activity"/>
    <property type="evidence" value="ECO:0007669"/>
    <property type="project" value="InterPro"/>
</dbReference>
<dbReference type="InterPro" id="IPR002213">
    <property type="entry name" value="UDP_glucos_trans"/>
</dbReference>
<dbReference type="Gene3D" id="3.40.50.2000">
    <property type="entry name" value="Glycogen Phosphorylase B"/>
    <property type="match status" value="2"/>
</dbReference>
<gene>
    <name evidence="2" type="ORF">DFH08DRAFT_1089634</name>
</gene>
<evidence type="ECO:0000256" key="1">
    <source>
        <dbReference type="ARBA" id="ARBA00022679"/>
    </source>
</evidence>
<dbReference type="InterPro" id="IPR050481">
    <property type="entry name" value="UDP-glycosyltransf_plant"/>
</dbReference>
<dbReference type="PANTHER" id="PTHR48049:SF132">
    <property type="entry name" value="GLYCOSYLTRANSFERASE"/>
    <property type="match status" value="1"/>
</dbReference>
<dbReference type="AlphaFoldDB" id="A0AAD6Z0N6"/>
<dbReference type="Proteomes" id="UP001218218">
    <property type="component" value="Unassembled WGS sequence"/>
</dbReference>
<protein>
    <recommendedName>
        <fullName evidence="4">Glycosyltransferase</fullName>
    </recommendedName>
</protein>
<organism evidence="2 3">
    <name type="scientific">Mycena albidolilacea</name>
    <dbReference type="NCBI Taxonomy" id="1033008"/>
    <lineage>
        <taxon>Eukaryota</taxon>
        <taxon>Fungi</taxon>
        <taxon>Dikarya</taxon>
        <taxon>Basidiomycota</taxon>
        <taxon>Agaricomycotina</taxon>
        <taxon>Agaricomycetes</taxon>
        <taxon>Agaricomycetidae</taxon>
        <taxon>Agaricales</taxon>
        <taxon>Marasmiineae</taxon>
        <taxon>Mycenaceae</taxon>
        <taxon>Mycena</taxon>
    </lineage>
</organism>
<dbReference type="SUPFAM" id="SSF53756">
    <property type="entry name" value="UDP-Glycosyltransferase/glycogen phosphorylase"/>
    <property type="match status" value="1"/>
</dbReference>
<dbReference type="EMBL" id="JARIHO010000111">
    <property type="protein sequence ID" value="KAJ7302829.1"/>
    <property type="molecule type" value="Genomic_DNA"/>
</dbReference>
<name>A0AAD6Z0N6_9AGAR</name>
<evidence type="ECO:0008006" key="4">
    <source>
        <dbReference type="Google" id="ProtNLM"/>
    </source>
</evidence>
<comment type="caution">
    <text evidence="2">The sequence shown here is derived from an EMBL/GenBank/DDBJ whole genome shotgun (WGS) entry which is preliminary data.</text>
</comment>
<dbReference type="Pfam" id="PF00201">
    <property type="entry name" value="UDPGT"/>
    <property type="match status" value="1"/>
</dbReference>